<dbReference type="Gene3D" id="3.40.1440.10">
    <property type="entry name" value="GIY-YIG endonuclease"/>
    <property type="match status" value="1"/>
</dbReference>
<dbReference type="PANTHER" id="PTHR34477">
    <property type="entry name" value="UPF0213 PROTEIN YHBQ"/>
    <property type="match status" value="1"/>
</dbReference>
<dbReference type="Pfam" id="PF01541">
    <property type="entry name" value="GIY-YIG"/>
    <property type="match status" value="1"/>
</dbReference>
<keyword evidence="3" id="KW-0255">Endonuclease</keyword>
<dbReference type="InterPro" id="IPR035901">
    <property type="entry name" value="GIY-YIG_endonuc_sf"/>
</dbReference>
<dbReference type="InterPro" id="IPR000305">
    <property type="entry name" value="GIY-YIG_endonuc"/>
</dbReference>
<protein>
    <submittedName>
        <fullName evidence="3">Putative endonuclease</fullName>
    </submittedName>
</protein>
<evidence type="ECO:0000313" key="4">
    <source>
        <dbReference type="Proteomes" id="UP000266568"/>
    </source>
</evidence>
<proteinExistence type="inferred from homology"/>
<comment type="caution">
    <text evidence="3">The sequence shown here is derived from an EMBL/GenBank/DDBJ whole genome shotgun (WGS) entry which is preliminary data.</text>
</comment>
<dbReference type="InterPro" id="IPR050190">
    <property type="entry name" value="UPF0213_domain"/>
</dbReference>
<gene>
    <name evidence="3" type="ORF">DFR49_2867</name>
</gene>
<dbReference type="PANTHER" id="PTHR34477:SF5">
    <property type="entry name" value="BSL5627 PROTEIN"/>
    <property type="match status" value="1"/>
</dbReference>
<name>A0A397P9F4_9SPHN</name>
<dbReference type="OrthoDB" id="287318at2"/>
<keyword evidence="3" id="KW-0378">Hydrolase</keyword>
<keyword evidence="3" id="KW-0540">Nuclease</keyword>
<evidence type="ECO:0000259" key="2">
    <source>
        <dbReference type="PROSITE" id="PS50164"/>
    </source>
</evidence>
<accession>A0A397P9F4</accession>
<reference evidence="3 4" key="1">
    <citation type="submission" date="2018-08" db="EMBL/GenBank/DDBJ databases">
        <title>Genomic Encyclopedia of Type Strains, Phase IV (KMG-IV): sequencing the most valuable type-strain genomes for metagenomic binning, comparative biology and taxonomic classification.</title>
        <authorList>
            <person name="Goeker M."/>
        </authorList>
    </citation>
    <scope>NUCLEOTIDE SEQUENCE [LARGE SCALE GENOMIC DNA]</scope>
    <source>
        <strain evidence="3 4">DSM 25527</strain>
    </source>
</reference>
<dbReference type="SUPFAM" id="SSF82771">
    <property type="entry name" value="GIY-YIG endonuclease"/>
    <property type="match status" value="1"/>
</dbReference>
<evidence type="ECO:0000313" key="3">
    <source>
        <dbReference type="EMBL" id="RIA44619.1"/>
    </source>
</evidence>
<sequence length="109" mass="12826">MQARRVTIERTPCVYILARSYHGTLYTGVTSNLIGRIIQHREGSFEGFTKRYAIRRLVHYEVAETMEVAIHREKQIKRWPREYKYNLIERLNPTWNDLAVGLGLPPLPT</sequence>
<dbReference type="GO" id="GO:0004519">
    <property type="term" value="F:endonuclease activity"/>
    <property type="evidence" value="ECO:0007669"/>
    <property type="project" value="UniProtKB-KW"/>
</dbReference>
<dbReference type="EMBL" id="QXDC01000003">
    <property type="protein sequence ID" value="RIA44619.1"/>
    <property type="molecule type" value="Genomic_DNA"/>
</dbReference>
<dbReference type="CDD" id="cd10448">
    <property type="entry name" value="GIY-YIG_unchar_3"/>
    <property type="match status" value="1"/>
</dbReference>
<dbReference type="PROSITE" id="PS50164">
    <property type="entry name" value="GIY_YIG"/>
    <property type="match status" value="1"/>
</dbReference>
<keyword evidence="4" id="KW-1185">Reference proteome</keyword>
<dbReference type="Proteomes" id="UP000266568">
    <property type="component" value="Unassembled WGS sequence"/>
</dbReference>
<feature type="domain" description="GIY-YIG" evidence="2">
    <location>
        <begin position="10"/>
        <end position="87"/>
    </location>
</feature>
<organism evidence="3 4">
    <name type="scientific">Hephaestia caeni</name>
    <dbReference type="NCBI Taxonomy" id="645617"/>
    <lineage>
        <taxon>Bacteria</taxon>
        <taxon>Pseudomonadati</taxon>
        <taxon>Pseudomonadota</taxon>
        <taxon>Alphaproteobacteria</taxon>
        <taxon>Sphingomonadales</taxon>
        <taxon>Sphingomonadaceae</taxon>
        <taxon>Hephaestia</taxon>
    </lineage>
</organism>
<evidence type="ECO:0000256" key="1">
    <source>
        <dbReference type="ARBA" id="ARBA00007435"/>
    </source>
</evidence>
<comment type="similarity">
    <text evidence="1">Belongs to the UPF0213 family.</text>
</comment>
<dbReference type="AlphaFoldDB" id="A0A397P9F4"/>